<keyword evidence="1" id="KW-1133">Transmembrane helix</keyword>
<evidence type="ECO:0000313" key="3">
    <source>
        <dbReference type="Proteomes" id="UP001519272"/>
    </source>
</evidence>
<feature type="transmembrane region" description="Helical" evidence="1">
    <location>
        <begin position="43"/>
        <end position="62"/>
    </location>
</feature>
<dbReference type="RefSeq" id="WP_210087726.1">
    <property type="nucleotide sequence ID" value="NZ_JAGGKG010000002.1"/>
</dbReference>
<protein>
    <submittedName>
        <fullName evidence="2">Uncharacterized protein</fullName>
    </submittedName>
</protein>
<proteinExistence type="predicted"/>
<keyword evidence="1" id="KW-0472">Membrane</keyword>
<dbReference type="Proteomes" id="UP001519272">
    <property type="component" value="Unassembled WGS sequence"/>
</dbReference>
<feature type="transmembrane region" description="Helical" evidence="1">
    <location>
        <begin position="7"/>
        <end position="23"/>
    </location>
</feature>
<evidence type="ECO:0000313" key="2">
    <source>
        <dbReference type="EMBL" id="MBP1904050.1"/>
    </source>
</evidence>
<keyword evidence="1" id="KW-0812">Transmembrane</keyword>
<feature type="transmembrane region" description="Helical" evidence="1">
    <location>
        <begin position="112"/>
        <end position="129"/>
    </location>
</feature>
<comment type="caution">
    <text evidence="2">The sequence shown here is derived from an EMBL/GenBank/DDBJ whole genome shotgun (WGS) entry which is preliminary data.</text>
</comment>
<gene>
    <name evidence="2" type="ORF">J2Z32_000667</name>
</gene>
<reference evidence="2 3" key="1">
    <citation type="submission" date="2021-03" db="EMBL/GenBank/DDBJ databases">
        <title>Genomic Encyclopedia of Type Strains, Phase IV (KMG-IV): sequencing the most valuable type-strain genomes for metagenomic binning, comparative biology and taxonomic classification.</title>
        <authorList>
            <person name="Goeker M."/>
        </authorList>
    </citation>
    <scope>NUCLEOTIDE SEQUENCE [LARGE SCALE GENOMIC DNA]</scope>
    <source>
        <strain evidence="2 3">DSM 14349</strain>
    </source>
</reference>
<keyword evidence="3" id="KW-1185">Reference proteome</keyword>
<dbReference type="EMBL" id="JAGGKG010000002">
    <property type="protein sequence ID" value="MBP1904050.1"/>
    <property type="molecule type" value="Genomic_DNA"/>
</dbReference>
<evidence type="ECO:0000256" key="1">
    <source>
        <dbReference type="SAM" id="Phobius"/>
    </source>
</evidence>
<organism evidence="2 3">
    <name type="scientific">Paenibacillus turicensis</name>
    <dbReference type="NCBI Taxonomy" id="160487"/>
    <lineage>
        <taxon>Bacteria</taxon>
        <taxon>Bacillati</taxon>
        <taxon>Bacillota</taxon>
        <taxon>Bacilli</taxon>
        <taxon>Bacillales</taxon>
        <taxon>Paenibacillaceae</taxon>
        <taxon>Paenibacillus</taxon>
    </lineage>
</organism>
<accession>A0ABS4FNA2</accession>
<sequence length="131" mass="15277">MKSSRGYGYYIFWIIGAILLVYYGNQFLDYVQQNGGTLHKINYMILAKIAYGLVLGAYLSLFEGWPKRRKFHKPMFLIVFIPSMLLVLYPIINIYVELPYHTLYQQATKWDGQFWFGLLAGSTLLKSLFGK</sequence>
<name>A0ABS4FNA2_9BACL</name>
<feature type="transmembrane region" description="Helical" evidence="1">
    <location>
        <begin position="74"/>
        <end position="92"/>
    </location>
</feature>